<dbReference type="AlphaFoldDB" id="A0A4R1J7T7"/>
<reference evidence="2 3" key="1">
    <citation type="submission" date="2019-03" db="EMBL/GenBank/DDBJ databases">
        <title>Genomic Encyclopedia of Type Strains, Phase IV (KMG-IV): sequencing the most valuable type-strain genomes for metagenomic binning, comparative biology and taxonomic classification.</title>
        <authorList>
            <person name="Goeker M."/>
        </authorList>
    </citation>
    <scope>NUCLEOTIDE SEQUENCE [LARGE SCALE GENOMIC DNA]</scope>
    <source>
        <strain evidence="2 3">DSM 18577</strain>
    </source>
</reference>
<sequence length="262" mass="29737">MLRRTVYLVMLSILTMATALPVSARTFNIELIIFKRNHPQSSPEYWDQSQQQLKIAPKYWLLSPVLNCQGQTCLKNSPLSTIPTIIDGSGWPKLSAVQVQVLPSSQFKLNNLWQRLTNSSRYTPMLHIAWRQDIHSPNRAVYLGIIAGKHLDANQVNPSQGPFWELQGGIKISLQHYLYIDSKLLLTEPNPAAAQDDSSDSVVKTSNDGEDLTNSPEMQSPPPALLSYKFDQKRRVRSGEIHYFDHPKFGMIIQIRKIDSNK</sequence>
<gene>
    <name evidence="2" type="ORF">EV690_3518</name>
</gene>
<protein>
    <submittedName>
        <fullName evidence="2">Peptidoglycan-binding protein CsiV</fullName>
    </submittedName>
</protein>
<dbReference type="Pfam" id="PF10972">
    <property type="entry name" value="CsiV"/>
    <property type="match status" value="1"/>
</dbReference>
<dbReference type="EMBL" id="SMGD01000018">
    <property type="protein sequence ID" value="TCK46568.1"/>
    <property type="molecule type" value="Genomic_DNA"/>
</dbReference>
<comment type="caution">
    <text evidence="2">The sequence shown here is derived from an EMBL/GenBank/DDBJ whole genome shotgun (WGS) entry which is preliminary data.</text>
</comment>
<keyword evidence="3" id="KW-1185">Reference proteome</keyword>
<organism evidence="2 3">
    <name type="scientific">Celerinatantimonas diazotrophica</name>
    <dbReference type="NCBI Taxonomy" id="412034"/>
    <lineage>
        <taxon>Bacteria</taxon>
        <taxon>Pseudomonadati</taxon>
        <taxon>Pseudomonadota</taxon>
        <taxon>Gammaproteobacteria</taxon>
        <taxon>Celerinatantimonadaceae</taxon>
        <taxon>Celerinatantimonas</taxon>
    </lineage>
</organism>
<evidence type="ECO:0000256" key="1">
    <source>
        <dbReference type="SAM" id="MobiDB-lite"/>
    </source>
</evidence>
<evidence type="ECO:0000313" key="2">
    <source>
        <dbReference type="EMBL" id="TCK46568.1"/>
    </source>
</evidence>
<dbReference type="Proteomes" id="UP000295565">
    <property type="component" value="Unassembled WGS sequence"/>
</dbReference>
<feature type="region of interest" description="Disordered" evidence="1">
    <location>
        <begin position="190"/>
        <end position="224"/>
    </location>
</feature>
<accession>A0A4R1J7T7</accession>
<dbReference type="RefSeq" id="WP_165872803.1">
    <property type="nucleotide sequence ID" value="NZ_OU594967.1"/>
</dbReference>
<evidence type="ECO:0000313" key="3">
    <source>
        <dbReference type="Proteomes" id="UP000295565"/>
    </source>
</evidence>
<feature type="compositionally biased region" description="Polar residues" evidence="1">
    <location>
        <begin position="200"/>
        <end position="218"/>
    </location>
</feature>
<name>A0A4R1J7T7_9GAMM</name>
<dbReference type="InterPro" id="IPR021241">
    <property type="entry name" value="CsiV"/>
</dbReference>
<proteinExistence type="predicted"/>